<dbReference type="STRING" id="1137991.SAMN05660642_00054"/>
<dbReference type="RefSeq" id="WP_091212376.1">
    <property type="nucleotide sequence ID" value="NZ_FNHE01000001.1"/>
</dbReference>
<keyword evidence="2" id="KW-1185">Reference proteome</keyword>
<proteinExistence type="predicted"/>
<evidence type="ECO:0000313" key="1">
    <source>
        <dbReference type="EMBL" id="SDL50001.1"/>
    </source>
</evidence>
<dbReference type="Proteomes" id="UP000198680">
    <property type="component" value="Unassembled WGS sequence"/>
</dbReference>
<reference evidence="2" key="1">
    <citation type="submission" date="2016-10" db="EMBL/GenBank/DDBJ databases">
        <authorList>
            <person name="Varghese N."/>
            <person name="Submissions S."/>
        </authorList>
    </citation>
    <scope>NUCLEOTIDE SEQUENCE [LARGE SCALE GENOMIC DNA]</scope>
    <source>
        <strain evidence="2">DSM 45419</strain>
    </source>
</reference>
<gene>
    <name evidence="1" type="ORF">SAMN05660642_00054</name>
</gene>
<sequence length="178" mass="19022">MTSTTPQEQVAGIPNEKVAAVLEELIKALPGRASAEDNRDKLATAAGDLTRLEVIDDDTEEVHEADPADLATDGELAASEAALARAALSYLVASDPEAARLLPRAIQLVNDRTRVEPVTMLLVGGLVIAVLQTEVEWNSAESGRWKLRIHKRAMRDSTIASLVRSVLRLNAPGPGQGQ</sequence>
<name>A0A1G9KJU7_9ACTN</name>
<dbReference type="EMBL" id="FNHE01000001">
    <property type="protein sequence ID" value="SDL50001.1"/>
    <property type="molecule type" value="Genomic_DNA"/>
</dbReference>
<accession>A0A1G9KJU7</accession>
<evidence type="ECO:0000313" key="2">
    <source>
        <dbReference type="Proteomes" id="UP000198680"/>
    </source>
</evidence>
<dbReference type="AlphaFoldDB" id="A0A1G9KJU7"/>
<dbReference type="OrthoDB" id="4224756at2"/>
<protein>
    <submittedName>
        <fullName evidence="1">Uncharacterized protein</fullName>
    </submittedName>
</protein>
<organism evidence="1 2">
    <name type="scientific">Geodermatophilus siccatus</name>
    <dbReference type="NCBI Taxonomy" id="1137991"/>
    <lineage>
        <taxon>Bacteria</taxon>
        <taxon>Bacillati</taxon>
        <taxon>Actinomycetota</taxon>
        <taxon>Actinomycetes</taxon>
        <taxon>Geodermatophilales</taxon>
        <taxon>Geodermatophilaceae</taxon>
        <taxon>Geodermatophilus</taxon>
    </lineage>
</organism>